<dbReference type="EMBL" id="NAEW01000056">
    <property type="protein sequence ID" value="OQM38916.1"/>
    <property type="molecule type" value="Genomic_DNA"/>
</dbReference>
<name>A0A1V8NR76_CITBR</name>
<evidence type="ECO:0000313" key="1">
    <source>
        <dbReference type="EMBL" id="OQM38916.1"/>
    </source>
</evidence>
<organism evidence="1 2">
    <name type="scientific">Citrobacter braakii</name>
    <dbReference type="NCBI Taxonomy" id="57706"/>
    <lineage>
        <taxon>Bacteria</taxon>
        <taxon>Pseudomonadati</taxon>
        <taxon>Pseudomonadota</taxon>
        <taxon>Gammaproteobacteria</taxon>
        <taxon>Enterobacterales</taxon>
        <taxon>Enterobacteriaceae</taxon>
        <taxon>Citrobacter</taxon>
        <taxon>Citrobacter freundii complex</taxon>
    </lineage>
</organism>
<accession>A0A1V8NR76</accession>
<feature type="non-terminal residue" evidence="1">
    <location>
        <position position="1"/>
    </location>
</feature>
<reference evidence="1 2" key="1">
    <citation type="submission" date="2017-03" db="EMBL/GenBank/DDBJ databases">
        <authorList>
            <person name="Afonso C.L."/>
            <person name="Miller P.J."/>
            <person name="Scott M.A."/>
            <person name="Spackman E."/>
            <person name="Goraichik I."/>
            <person name="Dimitrov K.M."/>
            <person name="Suarez D.L."/>
            <person name="Swayne D.E."/>
        </authorList>
    </citation>
    <scope>NUCLEOTIDE SEQUENCE [LARGE SCALE GENOMIC DNA]</scope>
    <source>
        <strain evidence="1 2">ATCC 51113</strain>
    </source>
</reference>
<evidence type="ECO:0000313" key="2">
    <source>
        <dbReference type="Proteomes" id="UP000192573"/>
    </source>
</evidence>
<sequence length="182" mass="19548">RKPDCNNVRSFTQEQIKKTYVCAGDENAPPGGSVTVPAESVPSGFVWPEGLQQLLPAGEQAMLATQLQHLRQRSPELADGVMTTVITGVREGRVNNPVGYLLTLLRQAREGKFRLPEGAVKSGFITSSPLMSTPVVATRPGHAGALNVSDEHAVEEVFVPAPKELVAAKLAEARAMLQANRR</sequence>
<comment type="caution">
    <text evidence="1">The sequence shown here is derived from an EMBL/GenBank/DDBJ whole genome shotgun (WGS) entry which is preliminary data.</text>
</comment>
<proteinExistence type="predicted"/>
<protein>
    <submittedName>
        <fullName evidence="1">Helix-turn-helix domain-containing protein</fullName>
    </submittedName>
</protein>
<gene>
    <name evidence="1" type="ORF">BZK42_27650</name>
</gene>
<dbReference type="AlphaFoldDB" id="A0A1V8NR76"/>
<dbReference type="Proteomes" id="UP000192573">
    <property type="component" value="Unassembled WGS sequence"/>
</dbReference>